<dbReference type="Gene3D" id="3.90.320.10">
    <property type="match status" value="1"/>
</dbReference>
<keyword evidence="12 13" id="KW-0464">Manganese</keyword>
<evidence type="ECO:0000256" key="2">
    <source>
        <dbReference type="ARBA" id="ARBA00009189"/>
    </source>
</evidence>
<evidence type="ECO:0000256" key="9">
    <source>
        <dbReference type="ARBA" id="ARBA00023004"/>
    </source>
</evidence>
<evidence type="ECO:0000256" key="5">
    <source>
        <dbReference type="ARBA" id="ARBA00022722"/>
    </source>
</evidence>
<keyword evidence="11 13" id="KW-0051">Antiviral defense</keyword>
<dbReference type="PANTHER" id="PTHR36531:SF6">
    <property type="entry name" value="DNA REPLICATION ATP-DEPENDENT HELICASE_NUCLEASE DNA2"/>
    <property type="match status" value="1"/>
</dbReference>
<keyword evidence="10 13" id="KW-0411">Iron-sulfur</keyword>
<proteinExistence type="inferred from homology"/>
<evidence type="ECO:0000256" key="1">
    <source>
        <dbReference type="ARBA" id="ARBA00001966"/>
    </source>
</evidence>
<evidence type="ECO:0000313" key="15">
    <source>
        <dbReference type="EMBL" id="MBA8956571.1"/>
    </source>
</evidence>
<sequence length="215" mass="24032">MTSGHNLLPVPLSALEHYAYCPRQAGLILLEESYADDINTVRGTLLHQRVHEPSEETRPGVRTLRALPVWHDQLGLNGVCDVVELYDDGRVIPVEHKSGRYTPDGPADVQLAGQAICLEERFATSVPLGYIYSGADRRRHPVPIDADLRARVVELSTAVRTILTNSALPSPTADQRCRGCSMNTLCMPRLLADHRRYRNHLDQRFCPAAESDWDD</sequence>
<dbReference type="PANTHER" id="PTHR36531">
    <property type="entry name" value="CRISPR-ASSOCIATED EXONUCLEASE CAS4"/>
    <property type="match status" value="1"/>
</dbReference>
<keyword evidence="16" id="KW-1185">Reference proteome</keyword>
<dbReference type="GO" id="GO:0051536">
    <property type="term" value="F:iron-sulfur cluster binding"/>
    <property type="evidence" value="ECO:0007669"/>
    <property type="project" value="UniProtKB-KW"/>
</dbReference>
<comment type="function">
    <text evidence="13">CRISPR (clustered regularly interspaced short palindromic repeat) is an adaptive immune system that provides protection against mobile genetic elements (viruses, transposable elements and conjugative plasmids). CRISPR clusters contain sequences complementary to antecedent mobile elements and target invading nucleic acids. CRISPR clusters are transcribed and processed into CRISPR RNA (crRNA).</text>
</comment>
<evidence type="ECO:0000256" key="3">
    <source>
        <dbReference type="ARBA" id="ARBA00012768"/>
    </source>
</evidence>
<protein>
    <recommendedName>
        <fullName evidence="4 13">CRISPR-associated exonuclease Cas4</fullName>
        <ecNumber evidence="3 13">3.1.12.1</ecNumber>
    </recommendedName>
</protein>
<dbReference type="AlphaFoldDB" id="A0A7W3LYE9"/>
<evidence type="ECO:0000256" key="13">
    <source>
        <dbReference type="RuleBase" id="RU365022"/>
    </source>
</evidence>
<evidence type="ECO:0000256" key="4">
    <source>
        <dbReference type="ARBA" id="ARBA00020049"/>
    </source>
</evidence>
<feature type="domain" description="DUF83" evidence="14">
    <location>
        <begin position="13"/>
        <end position="187"/>
    </location>
</feature>
<dbReference type="InterPro" id="IPR013343">
    <property type="entry name" value="CRISPR-assoc_prot_Cas4"/>
</dbReference>
<reference evidence="15 16" key="1">
    <citation type="submission" date="2020-08" db="EMBL/GenBank/DDBJ databases">
        <title>Genomic Encyclopedia of Type Strains, Phase IV (KMG-IV): sequencing the most valuable type-strain genomes for metagenomic binning, comparative biology and taxonomic classification.</title>
        <authorList>
            <person name="Goeker M."/>
        </authorList>
    </citation>
    <scope>NUCLEOTIDE SEQUENCE [LARGE SCALE GENOMIC DNA]</scope>
    <source>
        <strain evidence="15 16">DSM 44197</strain>
    </source>
</reference>
<evidence type="ECO:0000256" key="12">
    <source>
        <dbReference type="ARBA" id="ARBA00023211"/>
    </source>
</evidence>
<evidence type="ECO:0000256" key="11">
    <source>
        <dbReference type="ARBA" id="ARBA00023118"/>
    </source>
</evidence>
<comment type="similarity">
    <text evidence="2 13">Belongs to the CRISPR-associated exonuclease Cas4 family.</text>
</comment>
<evidence type="ECO:0000259" key="14">
    <source>
        <dbReference type="Pfam" id="PF01930"/>
    </source>
</evidence>
<keyword evidence="6 13" id="KW-0479">Metal-binding</keyword>
<dbReference type="GO" id="GO:0004527">
    <property type="term" value="F:exonuclease activity"/>
    <property type="evidence" value="ECO:0007669"/>
    <property type="project" value="UniProtKB-KW"/>
</dbReference>
<keyword evidence="5 13" id="KW-0540">Nuclease</keyword>
<dbReference type="GO" id="GO:0046872">
    <property type="term" value="F:metal ion binding"/>
    <property type="evidence" value="ECO:0007669"/>
    <property type="project" value="UniProtKB-KW"/>
</dbReference>
<dbReference type="NCBIfam" id="TIGR00372">
    <property type="entry name" value="cas4"/>
    <property type="match status" value="1"/>
</dbReference>
<evidence type="ECO:0000313" key="16">
    <source>
        <dbReference type="Proteomes" id="UP000572680"/>
    </source>
</evidence>
<comment type="cofactor">
    <cofactor evidence="13">
        <name>iron-sulfur cluster</name>
        <dbReference type="ChEBI" id="CHEBI:30408"/>
    </cofactor>
</comment>
<dbReference type="EMBL" id="JACJIA010000016">
    <property type="protein sequence ID" value="MBA8956571.1"/>
    <property type="molecule type" value="Genomic_DNA"/>
</dbReference>
<evidence type="ECO:0000256" key="10">
    <source>
        <dbReference type="ARBA" id="ARBA00023014"/>
    </source>
</evidence>
<comment type="cofactor">
    <cofactor evidence="13">
        <name>Mg(2+)</name>
        <dbReference type="ChEBI" id="CHEBI:18420"/>
    </cofactor>
    <cofactor evidence="13">
        <name>Mn(2+)</name>
        <dbReference type="ChEBI" id="CHEBI:29035"/>
    </cofactor>
    <text evidence="13">Mg(2+) or Mn(2+) required for ssDNA cleavage activity.</text>
</comment>
<keyword evidence="7 13" id="KW-0378">Hydrolase</keyword>
<accession>A0A7W3LYE9</accession>
<organism evidence="15 16">
    <name type="scientific">Actinomadura namibiensis</name>
    <dbReference type="NCBI Taxonomy" id="182080"/>
    <lineage>
        <taxon>Bacteria</taxon>
        <taxon>Bacillati</taxon>
        <taxon>Actinomycetota</taxon>
        <taxon>Actinomycetes</taxon>
        <taxon>Streptosporangiales</taxon>
        <taxon>Thermomonosporaceae</taxon>
        <taxon>Actinomadura</taxon>
    </lineage>
</organism>
<keyword evidence="9 13" id="KW-0408">Iron</keyword>
<dbReference type="InterPro" id="IPR022765">
    <property type="entry name" value="Dna2/Cas4_DUF83"/>
</dbReference>
<dbReference type="RefSeq" id="WP_182848471.1">
    <property type="nucleotide sequence ID" value="NZ_BAAALP010000060.1"/>
</dbReference>
<evidence type="ECO:0000256" key="6">
    <source>
        <dbReference type="ARBA" id="ARBA00022723"/>
    </source>
</evidence>
<evidence type="ECO:0000256" key="8">
    <source>
        <dbReference type="ARBA" id="ARBA00022839"/>
    </source>
</evidence>
<gene>
    <name evidence="15" type="ORF">HNR61_008254</name>
</gene>
<dbReference type="Proteomes" id="UP000572680">
    <property type="component" value="Unassembled WGS sequence"/>
</dbReference>
<dbReference type="InterPro" id="IPR051827">
    <property type="entry name" value="Cas4_exonuclease"/>
</dbReference>
<dbReference type="GO" id="GO:0051607">
    <property type="term" value="P:defense response to virus"/>
    <property type="evidence" value="ECO:0007669"/>
    <property type="project" value="UniProtKB-KW"/>
</dbReference>
<keyword evidence="8 13" id="KW-0269">Exonuclease</keyword>
<evidence type="ECO:0000256" key="7">
    <source>
        <dbReference type="ARBA" id="ARBA00022801"/>
    </source>
</evidence>
<comment type="caution">
    <text evidence="15">The sequence shown here is derived from an EMBL/GenBank/DDBJ whole genome shotgun (WGS) entry which is preliminary data.</text>
</comment>
<comment type="cofactor">
    <cofactor evidence="1">
        <name>[4Fe-4S] cluster</name>
        <dbReference type="ChEBI" id="CHEBI:49883"/>
    </cofactor>
</comment>
<name>A0A7W3LYE9_ACTNM</name>
<dbReference type="EC" id="3.1.12.1" evidence="3 13"/>
<dbReference type="InterPro" id="IPR011604">
    <property type="entry name" value="PDDEXK-like_dom_sf"/>
</dbReference>
<dbReference type="Pfam" id="PF01930">
    <property type="entry name" value="Cas_Cas4"/>
    <property type="match status" value="1"/>
</dbReference>